<comment type="caution">
    <text evidence="1">The sequence shown here is derived from an EMBL/GenBank/DDBJ whole genome shotgun (WGS) entry which is preliminary data.</text>
</comment>
<reference evidence="1" key="1">
    <citation type="submission" date="2019-08" db="EMBL/GenBank/DDBJ databases">
        <authorList>
            <person name="Kucharzyk K."/>
            <person name="Murdoch R.W."/>
            <person name="Higgins S."/>
            <person name="Loffler F."/>
        </authorList>
    </citation>
    <scope>NUCLEOTIDE SEQUENCE</scope>
</reference>
<dbReference type="EMBL" id="VSSQ01017285">
    <property type="protein sequence ID" value="MPM59424.1"/>
    <property type="molecule type" value="Genomic_DNA"/>
</dbReference>
<organism evidence="1">
    <name type="scientific">bioreactor metagenome</name>
    <dbReference type="NCBI Taxonomy" id="1076179"/>
    <lineage>
        <taxon>unclassified sequences</taxon>
        <taxon>metagenomes</taxon>
        <taxon>ecological metagenomes</taxon>
    </lineage>
</organism>
<name>A0A645BCI9_9ZZZZ</name>
<evidence type="ECO:0000313" key="1">
    <source>
        <dbReference type="EMBL" id="MPM59424.1"/>
    </source>
</evidence>
<gene>
    <name evidence="1" type="ORF">SDC9_106266</name>
</gene>
<accession>A0A645BCI9</accession>
<proteinExistence type="predicted"/>
<sequence>MANFIKTGKVASIAKSGELTEAQLEDGMTEVKAMNIIRTGNEKAIRAAGLWDERKNAPQLTRDSIFAPAAEVLFPNRRLDPDSLAFVPFGKGAKFEMAVDSLTTASGYPVQVFEAKTPYTVYLGDLDKKLLNQKIQEVLDRPGDRYPGMMVGSLKVANNNAGNWE</sequence>
<protein>
    <submittedName>
        <fullName evidence="1">Uncharacterized protein</fullName>
    </submittedName>
</protein>
<dbReference type="AlphaFoldDB" id="A0A645BCI9"/>